<evidence type="ECO:0000256" key="1">
    <source>
        <dbReference type="SAM" id="MobiDB-lite"/>
    </source>
</evidence>
<comment type="caution">
    <text evidence="2">The sequence shown here is derived from an EMBL/GenBank/DDBJ whole genome shotgun (WGS) entry which is preliminary data.</text>
</comment>
<dbReference type="RefSeq" id="WP_191760425.1">
    <property type="nucleotide sequence ID" value="NZ_VJXY01000037.1"/>
</dbReference>
<feature type="compositionally biased region" description="Polar residues" evidence="1">
    <location>
        <begin position="372"/>
        <end position="382"/>
    </location>
</feature>
<protein>
    <submittedName>
        <fullName evidence="2">Uncharacterized protein</fullName>
    </submittedName>
</protein>
<accession>A0AA40T1H2</accession>
<organism evidence="2 3">
    <name type="scientific">Komarekiella delphini-convector SJRDD-AB1</name>
    <dbReference type="NCBI Taxonomy" id="2593771"/>
    <lineage>
        <taxon>Bacteria</taxon>
        <taxon>Bacillati</taxon>
        <taxon>Cyanobacteriota</taxon>
        <taxon>Cyanophyceae</taxon>
        <taxon>Nostocales</taxon>
        <taxon>Nostocaceae</taxon>
        <taxon>Komarekiella</taxon>
        <taxon>Komarekiella delphini-convector</taxon>
    </lineage>
</organism>
<gene>
    <name evidence="2" type="ORF">FNW02_26265</name>
</gene>
<sequence length="544" mass="61249">MSSGSSGHYQSRLFNFVHQQSRRVTQQWENTFRHLQVATKWGVETLIYSVYLLFQSSESNGKTLQTKEPQTSLKLQPNDTVPAETHLTVDTPIHQVLGTIQNLSSQEVTATSTTHLNPLAFLGTLWGKAIHHNSTTNTNSPQSLTISDNPAGSLNPSQSKNALQHNLLVVRGIATNLLNRNLVLVTAENEILDILTSQQQAKLEEKIISEVANYWYCWRLTKVRKENVLLPEINRLLAKLTGKSTSKIQCILEGTSEDLNLINKSKLLAFIDASVANLETKAVVPVQQRSLEIIQVVQIQLNTFLYGKERLATRGEIAVNADSLETHTLNFQALIEAALNYFFGVGAGKKLESSGNQRQLQRKRLPDRSFNIPKSPQLHNQDVQTDPWLNLSDLFGESKTAVNKPVAVPQRLNPVLASSVLPEMSVPKKVARSKAKSELVQKKKITRNLTSIQKTSGKIISAKQNQDRISQSKSDSPRGDVFQRLRQSTQMEAKPDWIETTATLMGYEKHPLEQLLEWLDSFMLWLEEIFVNIFHVLQKLWRGK</sequence>
<evidence type="ECO:0000313" key="3">
    <source>
        <dbReference type="Proteomes" id="UP001165986"/>
    </source>
</evidence>
<keyword evidence="3" id="KW-1185">Reference proteome</keyword>
<proteinExistence type="predicted"/>
<reference evidence="2" key="1">
    <citation type="submission" date="2019-07" db="EMBL/GenBank/DDBJ databases">
        <title>Toxilogical consequences of a new and cryptic species of cyanobacteria (Komarekiella delphini-convector) recovered from the epidermis of a bottlenose dolphin and 1500 ft. in the air.</title>
        <authorList>
            <person name="Brown A.O."/>
            <person name="Dvorak P."/>
            <person name="Villanueva C.D."/>
            <person name="Foss A.J."/>
            <person name="Garvey A.D."/>
            <person name="Gibson Q.A."/>
            <person name="Johansen J.R."/>
            <person name="Casamatta D.A."/>
        </authorList>
    </citation>
    <scope>NUCLEOTIDE SEQUENCE</scope>
    <source>
        <strain evidence="2">SJRDD-AB1</strain>
    </source>
</reference>
<dbReference type="EMBL" id="VJXY01000037">
    <property type="protein sequence ID" value="MBD6619236.1"/>
    <property type="molecule type" value="Genomic_DNA"/>
</dbReference>
<feature type="region of interest" description="Disordered" evidence="1">
    <location>
        <begin position="133"/>
        <end position="153"/>
    </location>
</feature>
<feature type="region of interest" description="Disordered" evidence="1">
    <location>
        <begin position="354"/>
        <end position="382"/>
    </location>
</feature>
<evidence type="ECO:0000313" key="2">
    <source>
        <dbReference type="EMBL" id="MBD6619236.1"/>
    </source>
</evidence>
<name>A0AA40T1H2_9NOST</name>
<dbReference type="AlphaFoldDB" id="A0AA40T1H2"/>
<dbReference type="Proteomes" id="UP001165986">
    <property type="component" value="Unassembled WGS sequence"/>
</dbReference>